<sequence>MDGCLEPNCGAERIRLSGLWGLGTPKAWNLETLRLPEENNPWPVLFCFLSVWGGDPQEARGQMEEGPYALERWRSAGVQLSHWF</sequence>
<reference evidence="1" key="1">
    <citation type="journal article" date="2022" name="bioRxiv">
        <title>Sequencing and chromosome-scale assembly of the giantPleurodeles waltlgenome.</title>
        <authorList>
            <person name="Brown T."/>
            <person name="Elewa A."/>
            <person name="Iarovenko S."/>
            <person name="Subramanian E."/>
            <person name="Araus A.J."/>
            <person name="Petzold A."/>
            <person name="Susuki M."/>
            <person name="Suzuki K.-i.T."/>
            <person name="Hayashi T."/>
            <person name="Toyoda A."/>
            <person name="Oliveira C."/>
            <person name="Osipova E."/>
            <person name="Leigh N.D."/>
            <person name="Simon A."/>
            <person name="Yun M.H."/>
        </authorList>
    </citation>
    <scope>NUCLEOTIDE SEQUENCE</scope>
    <source>
        <strain evidence="1">20211129_DDA</strain>
        <tissue evidence="1">Liver</tissue>
    </source>
</reference>
<dbReference type="Proteomes" id="UP001066276">
    <property type="component" value="Chromosome 7"/>
</dbReference>
<name>A0AAV7PJJ2_PLEWA</name>
<evidence type="ECO:0000313" key="1">
    <source>
        <dbReference type="EMBL" id="KAJ1127979.1"/>
    </source>
</evidence>
<dbReference type="EMBL" id="JANPWB010000011">
    <property type="protein sequence ID" value="KAJ1127979.1"/>
    <property type="molecule type" value="Genomic_DNA"/>
</dbReference>
<organism evidence="1 2">
    <name type="scientific">Pleurodeles waltl</name>
    <name type="common">Iberian ribbed newt</name>
    <dbReference type="NCBI Taxonomy" id="8319"/>
    <lineage>
        <taxon>Eukaryota</taxon>
        <taxon>Metazoa</taxon>
        <taxon>Chordata</taxon>
        <taxon>Craniata</taxon>
        <taxon>Vertebrata</taxon>
        <taxon>Euteleostomi</taxon>
        <taxon>Amphibia</taxon>
        <taxon>Batrachia</taxon>
        <taxon>Caudata</taxon>
        <taxon>Salamandroidea</taxon>
        <taxon>Salamandridae</taxon>
        <taxon>Pleurodelinae</taxon>
        <taxon>Pleurodeles</taxon>
    </lineage>
</organism>
<dbReference type="AlphaFoldDB" id="A0AAV7PJJ2"/>
<accession>A0AAV7PJJ2</accession>
<protein>
    <submittedName>
        <fullName evidence="1">Uncharacterized protein</fullName>
    </submittedName>
</protein>
<evidence type="ECO:0000313" key="2">
    <source>
        <dbReference type="Proteomes" id="UP001066276"/>
    </source>
</evidence>
<comment type="caution">
    <text evidence="1">The sequence shown here is derived from an EMBL/GenBank/DDBJ whole genome shotgun (WGS) entry which is preliminary data.</text>
</comment>
<proteinExistence type="predicted"/>
<keyword evidence="2" id="KW-1185">Reference proteome</keyword>
<gene>
    <name evidence="1" type="ORF">NDU88_006372</name>
</gene>